<organism evidence="3 4">
    <name type="scientific">Zalerion maritima</name>
    <dbReference type="NCBI Taxonomy" id="339359"/>
    <lineage>
        <taxon>Eukaryota</taxon>
        <taxon>Fungi</taxon>
        <taxon>Dikarya</taxon>
        <taxon>Ascomycota</taxon>
        <taxon>Pezizomycotina</taxon>
        <taxon>Sordariomycetes</taxon>
        <taxon>Lulworthiomycetidae</taxon>
        <taxon>Lulworthiales</taxon>
        <taxon>Lulworthiaceae</taxon>
        <taxon>Zalerion</taxon>
    </lineage>
</organism>
<dbReference type="InterPro" id="IPR036770">
    <property type="entry name" value="Ankyrin_rpt-contain_sf"/>
</dbReference>
<evidence type="ECO:0000313" key="3">
    <source>
        <dbReference type="EMBL" id="KAJ2906157.1"/>
    </source>
</evidence>
<dbReference type="SUPFAM" id="SSF48403">
    <property type="entry name" value="Ankyrin repeat"/>
    <property type="match status" value="1"/>
</dbReference>
<dbReference type="Gene3D" id="1.25.40.20">
    <property type="entry name" value="Ankyrin repeat-containing domain"/>
    <property type="match status" value="1"/>
</dbReference>
<keyword evidence="4" id="KW-1185">Reference proteome</keyword>
<dbReference type="Pfam" id="PF12796">
    <property type="entry name" value="Ank_2"/>
    <property type="match status" value="1"/>
</dbReference>
<dbReference type="InterPro" id="IPR002110">
    <property type="entry name" value="Ankyrin_rpt"/>
</dbReference>
<dbReference type="PROSITE" id="PS50297">
    <property type="entry name" value="ANK_REP_REGION"/>
    <property type="match status" value="1"/>
</dbReference>
<dbReference type="Proteomes" id="UP001201980">
    <property type="component" value="Unassembled WGS sequence"/>
</dbReference>
<proteinExistence type="predicted"/>
<dbReference type="PROSITE" id="PS50088">
    <property type="entry name" value="ANK_REPEAT"/>
    <property type="match status" value="1"/>
</dbReference>
<name>A0AAD5RY46_9PEZI</name>
<evidence type="ECO:0000256" key="2">
    <source>
        <dbReference type="SAM" id="MobiDB-lite"/>
    </source>
</evidence>
<protein>
    <submittedName>
        <fullName evidence="3">Uncharacterized protein</fullName>
    </submittedName>
</protein>
<comment type="caution">
    <text evidence="3">The sequence shown here is derived from an EMBL/GenBank/DDBJ whole genome shotgun (WGS) entry which is preliminary data.</text>
</comment>
<gene>
    <name evidence="3" type="ORF">MKZ38_002872</name>
</gene>
<evidence type="ECO:0000313" key="4">
    <source>
        <dbReference type="Proteomes" id="UP001201980"/>
    </source>
</evidence>
<reference evidence="3" key="1">
    <citation type="submission" date="2022-07" db="EMBL/GenBank/DDBJ databases">
        <title>Draft genome sequence of Zalerion maritima ATCC 34329, a (micro)plastics degrading marine fungus.</title>
        <authorList>
            <person name="Paco A."/>
            <person name="Goncalves M.F.M."/>
            <person name="Rocha-Santos T.A.P."/>
            <person name="Alves A."/>
        </authorList>
    </citation>
    <scope>NUCLEOTIDE SEQUENCE</scope>
    <source>
        <strain evidence="3">ATCC 34329</strain>
    </source>
</reference>
<keyword evidence="1" id="KW-0040">ANK repeat</keyword>
<accession>A0AAD5RY46</accession>
<feature type="repeat" description="ANK" evidence="1">
    <location>
        <begin position="65"/>
        <end position="89"/>
    </location>
</feature>
<feature type="region of interest" description="Disordered" evidence="2">
    <location>
        <begin position="92"/>
        <end position="148"/>
    </location>
</feature>
<sequence length="148" mass="16111">MDARRSVMQEILGNGFDLAGPHSWRGLHWAVINGNFEAARSCWSTRVRILLDLEADIDIDTKCERGLTPLHGAAGPGQDPMLQLLVGRGGKHRRAWELGPDPDAEDPEGRMNGYTRPQHGDDDTTARRVAKGGDGSDDEGGKEEAAKL</sequence>
<evidence type="ECO:0000256" key="1">
    <source>
        <dbReference type="PROSITE-ProRule" id="PRU00023"/>
    </source>
</evidence>
<dbReference type="AlphaFoldDB" id="A0AAD5RY46"/>
<dbReference type="EMBL" id="JAKWBI020000018">
    <property type="protein sequence ID" value="KAJ2906157.1"/>
    <property type="molecule type" value="Genomic_DNA"/>
</dbReference>